<dbReference type="PROSITE" id="PS00063">
    <property type="entry name" value="ALDOKETO_REDUCTASE_3"/>
    <property type="match status" value="1"/>
</dbReference>
<dbReference type="InterPro" id="IPR018170">
    <property type="entry name" value="Aldo/ket_reductase_CS"/>
</dbReference>
<dbReference type="EMBL" id="JAYMYR010000007">
    <property type="protein sequence ID" value="KAK7354397.1"/>
    <property type="molecule type" value="Genomic_DNA"/>
</dbReference>
<dbReference type="CDD" id="cd19124">
    <property type="entry name" value="AKR_AKR4A_4B"/>
    <property type="match status" value="1"/>
</dbReference>
<evidence type="ECO:0000313" key="7">
    <source>
        <dbReference type="Proteomes" id="UP001374584"/>
    </source>
</evidence>
<evidence type="ECO:0000313" key="6">
    <source>
        <dbReference type="EMBL" id="KAK7354397.1"/>
    </source>
</evidence>
<sequence>MSSSKIPDVVLQSSSNHHKMPVIGFGTASTSSTNDTKEAVLEAIKVGYRHFDTASIYGSEEPLGEAIAEALQLGLIASRDELFITSKLWCTQNFPHLVLPAIHKTLQSLKLEYLDLYLIHWPIAVKDGNWQEYPYPEEAVAYLDLKGVWQAMEECQKQGFTKSIGVSNFSSKKLQNILSFATIPPSVNQIELNPTWQQKKLREYCQKEGIIVTAYSPLGSVGSLWGSNGVVDNELLKQIGEAHGKSTAQVSLRWLYELGVTTVVKSYNKERMKQNLEIFDWSLTKDDYEKIDEIKQNSMFRNGPAKLIEALWDEEN</sequence>
<dbReference type="PRINTS" id="PR00069">
    <property type="entry name" value="ALDKETRDTASE"/>
</dbReference>
<dbReference type="SUPFAM" id="SSF51430">
    <property type="entry name" value="NAD(P)-linked oxidoreductase"/>
    <property type="match status" value="1"/>
</dbReference>
<evidence type="ECO:0000256" key="2">
    <source>
        <dbReference type="PIRSR" id="PIRSR000097-1"/>
    </source>
</evidence>
<feature type="site" description="Lowers pKa of active site Tyr" evidence="4">
    <location>
        <position position="87"/>
    </location>
</feature>
<dbReference type="FunFam" id="3.20.20.100:FF:000014">
    <property type="entry name" value="NAD(P)-linked oxidoreductase superfamily protein"/>
    <property type="match status" value="1"/>
</dbReference>
<dbReference type="Gene3D" id="3.20.20.100">
    <property type="entry name" value="NADP-dependent oxidoreductase domain"/>
    <property type="match status" value="1"/>
</dbReference>
<gene>
    <name evidence="6" type="ORF">VNO80_19858</name>
</gene>
<name>A0AAN9MM16_PHACN</name>
<evidence type="ECO:0000256" key="1">
    <source>
        <dbReference type="ARBA" id="ARBA00023002"/>
    </source>
</evidence>
<organism evidence="6 7">
    <name type="scientific">Phaseolus coccineus</name>
    <name type="common">Scarlet runner bean</name>
    <name type="synonym">Phaseolus multiflorus</name>
    <dbReference type="NCBI Taxonomy" id="3886"/>
    <lineage>
        <taxon>Eukaryota</taxon>
        <taxon>Viridiplantae</taxon>
        <taxon>Streptophyta</taxon>
        <taxon>Embryophyta</taxon>
        <taxon>Tracheophyta</taxon>
        <taxon>Spermatophyta</taxon>
        <taxon>Magnoliopsida</taxon>
        <taxon>eudicotyledons</taxon>
        <taxon>Gunneridae</taxon>
        <taxon>Pentapetalae</taxon>
        <taxon>rosids</taxon>
        <taxon>fabids</taxon>
        <taxon>Fabales</taxon>
        <taxon>Fabaceae</taxon>
        <taxon>Papilionoideae</taxon>
        <taxon>50 kb inversion clade</taxon>
        <taxon>NPAAA clade</taxon>
        <taxon>indigoferoid/millettioid clade</taxon>
        <taxon>Phaseoleae</taxon>
        <taxon>Phaseolus</taxon>
    </lineage>
</organism>
<accession>A0AAN9MM16</accession>
<feature type="domain" description="NADP-dependent oxidoreductase" evidence="5">
    <location>
        <begin position="23"/>
        <end position="295"/>
    </location>
</feature>
<dbReference type="InterPro" id="IPR036812">
    <property type="entry name" value="NAD(P)_OxRdtase_dom_sf"/>
</dbReference>
<keyword evidence="7" id="KW-1185">Reference proteome</keyword>
<dbReference type="GO" id="GO:0044550">
    <property type="term" value="P:secondary metabolite biosynthetic process"/>
    <property type="evidence" value="ECO:0007669"/>
    <property type="project" value="UniProtKB-ARBA"/>
</dbReference>
<dbReference type="PROSITE" id="PS00062">
    <property type="entry name" value="ALDOKETO_REDUCTASE_2"/>
    <property type="match status" value="1"/>
</dbReference>
<proteinExistence type="predicted"/>
<dbReference type="Pfam" id="PF00248">
    <property type="entry name" value="Aldo_ket_red"/>
    <property type="match status" value="1"/>
</dbReference>
<feature type="binding site" evidence="3">
    <location>
        <position position="120"/>
    </location>
    <ligand>
        <name>substrate</name>
    </ligand>
</feature>
<keyword evidence="1" id="KW-0560">Oxidoreductase</keyword>
<evidence type="ECO:0000256" key="3">
    <source>
        <dbReference type="PIRSR" id="PIRSR000097-2"/>
    </source>
</evidence>
<dbReference type="PROSITE" id="PS00798">
    <property type="entry name" value="ALDOKETO_REDUCTASE_1"/>
    <property type="match status" value="1"/>
</dbReference>
<dbReference type="PANTHER" id="PTHR11732">
    <property type="entry name" value="ALDO/KETO REDUCTASE"/>
    <property type="match status" value="1"/>
</dbReference>
<dbReference type="Proteomes" id="UP001374584">
    <property type="component" value="Unassembled WGS sequence"/>
</dbReference>
<evidence type="ECO:0000259" key="5">
    <source>
        <dbReference type="Pfam" id="PF00248"/>
    </source>
</evidence>
<evidence type="ECO:0000256" key="4">
    <source>
        <dbReference type="PIRSR" id="PIRSR000097-3"/>
    </source>
</evidence>
<dbReference type="InterPro" id="IPR020471">
    <property type="entry name" value="AKR"/>
</dbReference>
<dbReference type="InterPro" id="IPR023210">
    <property type="entry name" value="NADP_OxRdtase_dom"/>
</dbReference>
<reference evidence="6 7" key="1">
    <citation type="submission" date="2024-01" db="EMBL/GenBank/DDBJ databases">
        <title>The genomes of 5 underutilized Papilionoideae crops provide insights into root nodulation and disease resistanc.</title>
        <authorList>
            <person name="Jiang F."/>
        </authorList>
    </citation>
    <scope>NUCLEOTIDE SEQUENCE [LARGE SCALE GENOMIC DNA]</scope>
    <source>
        <strain evidence="6">JINMINGXINNONG_FW02</strain>
        <tissue evidence="6">Leaves</tissue>
    </source>
</reference>
<dbReference type="GO" id="GO:0016616">
    <property type="term" value="F:oxidoreductase activity, acting on the CH-OH group of donors, NAD or NADP as acceptor"/>
    <property type="evidence" value="ECO:0007669"/>
    <property type="project" value="InterPro"/>
</dbReference>
<protein>
    <recommendedName>
        <fullName evidence="5">NADP-dependent oxidoreductase domain-containing protein</fullName>
    </recommendedName>
</protein>
<comment type="caution">
    <text evidence="6">The sequence shown here is derived from an EMBL/GenBank/DDBJ whole genome shotgun (WGS) entry which is preliminary data.</text>
</comment>
<dbReference type="InterPro" id="IPR044497">
    <property type="entry name" value="AKR4A/B"/>
</dbReference>
<dbReference type="PIRSF" id="PIRSF000097">
    <property type="entry name" value="AKR"/>
    <property type="match status" value="1"/>
</dbReference>
<dbReference type="AlphaFoldDB" id="A0AAN9MM16"/>
<feature type="active site" description="Proton donor" evidence="2">
    <location>
        <position position="57"/>
    </location>
</feature>